<accession>A0A3P3XMM4</accession>
<dbReference type="HAMAP" id="MF_00197">
    <property type="entry name" value="DAP_epimerase"/>
    <property type="match status" value="1"/>
</dbReference>
<sequence length="298" mass="32598">MAIRCIPEGFHAHKYHALGNDYLVIDPEELQIFLSQDAISALCDRNRGIGSDGILYGPLAFFEEGARALPDDSPFTGSRNTFALRIFNPDGSEAEKSGNGLRIFSLYLYESGRVDETPFQVRTKGGLVECQILPGEGEERFITVAMGEPQFLPGSTTLSLEGVEYRAVRVSMGNPHCVLMGPPPSPELAKRIGPLVEHHQDFPNRTNVQFLEVLDRKNIRIEIWERGAGYTLASGSSSCAAAAAAKRLGLVDDTLTVHMPGGALEIDMQKENIKMTGPAVRAFDALFSPYTLSLAQKR</sequence>
<evidence type="ECO:0000256" key="4">
    <source>
        <dbReference type="NCBIfam" id="TIGR00652"/>
    </source>
</evidence>
<comment type="similarity">
    <text evidence="1 3">Belongs to the diaminopimelate epimerase family.</text>
</comment>
<comment type="catalytic activity">
    <reaction evidence="3">
        <text>(2S,6S)-2,6-diaminopimelate = meso-2,6-diaminopimelate</text>
        <dbReference type="Rhea" id="RHEA:15393"/>
        <dbReference type="ChEBI" id="CHEBI:57609"/>
        <dbReference type="ChEBI" id="CHEBI:57791"/>
        <dbReference type="EC" id="5.1.1.7"/>
    </reaction>
</comment>
<organism evidence="5">
    <name type="scientific">uncultured spirochete</name>
    <dbReference type="NCBI Taxonomy" id="156406"/>
    <lineage>
        <taxon>Bacteria</taxon>
        <taxon>Pseudomonadati</taxon>
        <taxon>Spirochaetota</taxon>
        <taxon>Spirochaetia</taxon>
        <taxon>Spirochaetales</taxon>
        <taxon>environmental samples</taxon>
    </lineage>
</organism>
<comment type="function">
    <text evidence="3">Catalyzes the stereoinversion of LL-2,6-diaminopimelate (L,L-DAP) to meso-diaminopimelate (meso-DAP), a precursor of L-lysine and an essential component of the bacterial peptidoglycan.</text>
</comment>
<comment type="subunit">
    <text evidence="3">Homodimer.</text>
</comment>
<dbReference type="GO" id="GO:0005829">
    <property type="term" value="C:cytosol"/>
    <property type="evidence" value="ECO:0007669"/>
    <property type="project" value="TreeGrafter"/>
</dbReference>
<comment type="subcellular location">
    <subcellularLocation>
        <location evidence="3">Cytoplasm</location>
    </subcellularLocation>
</comment>
<feature type="binding site" evidence="3">
    <location>
        <begin position="98"/>
        <end position="99"/>
    </location>
    <ligand>
        <name>substrate</name>
    </ligand>
</feature>
<evidence type="ECO:0000256" key="1">
    <source>
        <dbReference type="ARBA" id="ARBA00010219"/>
    </source>
</evidence>
<keyword evidence="3" id="KW-0963">Cytoplasm</keyword>
<keyword evidence="2 3" id="KW-0413">Isomerase</keyword>
<reference evidence="5" key="1">
    <citation type="submission" date="2017-02" db="EMBL/GenBank/DDBJ databases">
        <authorList>
            <person name="Regsiter A."/>
            <person name="William W."/>
        </authorList>
    </citation>
    <scope>NUCLEOTIDE SEQUENCE</scope>
    <source>
        <strain evidence="5">BdmA 4</strain>
    </source>
</reference>
<dbReference type="GO" id="GO:0008837">
    <property type="term" value="F:diaminopimelate epimerase activity"/>
    <property type="evidence" value="ECO:0007669"/>
    <property type="project" value="UniProtKB-UniRule"/>
</dbReference>
<keyword evidence="3" id="KW-0028">Amino-acid biosynthesis</keyword>
<feature type="site" description="Could be important to modulate the pK values of the two catalytic cysteine residues" evidence="3">
    <location>
        <position position="176"/>
    </location>
</feature>
<comment type="pathway">
    <text evidence="3">Amino-acid biosynthesis; L-lysine biosynthesis via DAP pathway; DL-2,6-diaminopimelate from LL-2,6-diaminopimelate: step 1/1.</text>
</comment>
<comment type="caution">
    <text evidence="3">Lacks conserved residue(s) required for the propagation of feature annotation.</text>
</comment>
<feature type="binding site" evidence="3">
    <location>
        <position position="174"/>
    </location>
    <ligand>
        <name>substrate</name>
    </ligand>
</feature>
<protein>
    <recommendedName>
        <fullName evidence="3 4">Diaminopimelate epimerase</fullName>
        <shortName evidence="3">DAP epimerase</shortName>
        <ecNumber evidence="3 4">5.1.1.7</ecNumber>
    </recommendedName>
    <alternativeName>
        <fullName evidence="3">PLP-independent amino acid racemase</fullName>
    </alternativeName>
</protein>
<dbReference type="GO" id="GO:0009089">
    <property type="term" value="P:lysine biosynthetic process via diaminopimelate"/>
    <property type="evidence" value="ECO:0007669"/>
    <property type="project" value="UniProtKB-UniRule"/>
</dbReference>
<dbReference type="UniPathway" id="UPA00034">
    <property type="reaction ID" value="UER00025"/>
</dbReference>
<dbReference type="PANTHER" id="PTHR31689:SF0">
    <property type="entry name" value="DIAMINOPIMELATE EPIMERASE"/>
    <property type="match status" value="1"/>
</dbReference>
<dbReference type="SUPFAM" id="SSF54506">
    <property type="entry name" value="Diaminopimelate epimerase-like"/>
    <property type="match status" value="2"/>
</dbReference>
<proteinExistence type="inferred from homology"/>
<dbReference type="InterPro" id="IPR001653">
    <property type="entry name" value="DAP_epimerase_DapF"/>
</dbReference>
<name>A0A3P3XMM4_9SPIR</name>
<keyword evidence="3" id="KW-0457">Lysine biosynthesis</keyword>
<feature type="binding site" evidence="3">
    <location>
        <position position="88"/>
    </location>
    <ligand>
        <name>substrate</name>
    </ligand>
</feature>
<feature type="binding site" evidence="3">
    <location>
        <position position="207"/>
    </location>
    <ligand>
        <name>substrate</name>
    </ligand>
</feature>
<feature type="binding site" evidence="3">
    <location>
        <begin position="235"/>
        <end position="236"/>
    </location>
    <ligand>
        <name>substrate</name>
    </ligand>
</feature>
<dbReference type="EMBL" id="FWDO01000004">
    <property type="protein sequence ID" value="SLM17485.1"/>
    <property type="molecule type" value="Genomic_DNA"/>
</dbReference>
<gene>
    <name evidence="3 5" type="primary">dapF</name>
    <name evidence="5" type="ORF">SPIRO4BDMA_40054</name>
</gene>
<evidence type="ECO:0000256" key="3">
    <source>
        <dbReference type="HAMAP-Rule" id="MF_00197"/>
    </source>
</evidence>
<feature type="binding site" evidence="3">
    <location>
        <begin position="225"/>
        <end position="226"/>
    </location>
    <ligand>
        <name>substrate</name>
    </ligand>
</feature>
<dbReference type="Gene3D" id="3.10.310.10">
    <property type="entry name" value="Diaminopimelate Epimerase, Chain A, domain 1"/>
    <property type="match status" value="2"/>
</dbReference>
<dbReference type="AlphaFoldDB" id="A0A3P3XMM4"/>
<dbReference type="Pfam" id="PF01678">
    <property type="entry name" value="DAP_epimerase"/>
    <property type="match status" value="2"/>
</dbReference>
<feature type="site" description="Could be important to modulate the pK values of the two catalytic cysteine residues" evidence="3">
    <location>
        <position position="225"/>
    </location>
</feature>
<dbReference type="NCBIfam" id="TIGR00652">
    <property type="entry name" value="DapF"/>
    <property type="match status" value="1"/>
</dbReference>
<evidence type="ECO:0000256" key="2">
    <source>
        <dbReference type="ARBA" id="ARBA00023235"/>
    </source>
</evidence>
<feature type="binding site" evidence="3">
    <location>
        <position position="20"/>
    </location>
    <ligand>
        <name>substrate</name>
    </ligand>
</feature>
<dbReference type="EC" id="5.1.1.7" evidence="3 4"/>
<dbReference type="PANTHER" id="PTHR31689">
    <property type="entry name" value="DIAMINOPIMELATE EPIMERASE, CHLOROPLASTIC"/>
    <property type="match status" value="1"/>
</dbReference>
<evidence type="ECO:0000313" key="5">
    <source>
        <dbReference type="EMBL" id="SLM17485.1"/>
    </source>
</evidence>